<dbReference type="SUPFAM" id="SSF81383">
    <property type="entry name" value="F-box domain"/>
    <property type="match status" value="1"/>
</dbReference>
<protein>
    <submittedName>
        <fullName evidence="2">F-box domain-containing protein</fullName>
    </submittedName>
</protein>
<sequence length="502" mass="56807">MSSLPSWPEDVLLRLAQELDVRDLINLLATCNALHALQHHRTLWISAAARLRHVQLHPLPVPMERLARLTLSQLQTVVRQANRLLQNWHSPLPRPTWTRVFSVGHAGNPGFRSLFGIPGTYLVVTAVWDEADDITVVVCWNVRTGERVCETTIRSFVLKAADSWGTIQRFPTRHNDKDARLAILILDYTDKMHVHFELVRSPPVKDAEFIPIVNWEFFLSDKLFGFITPGGIHYWTFDPEQDVQRTPSPWHDLNTENGIWLLRGVHLSDPELPMSRCLVGVGIKWECGDMTLDLLDLNSAPLDRCATRQAIQESDHEHKHTISHDLDTSINCVASYEVLVVRPDYNILSVSCRAYRVRGTRDTYSFTHFWPMPPALSGGGCAQTTDHGDSGAGPLRSICFSHESKPLTHFTGVSGRYVVQQVHHPDDRGPEWDSINPYHLALVFLDPNGQPNYRKLPLEGEAARCLQPDRCIFADWGRVLDETLGLVVLLDRAGTLTVISYM</sequence>
<dbReference type="InterPro" id="IPR001810">
    <property type="entry name" value="F-box_dom"/>
</dbReference>
<evidence type="ECO:0000259" key="1">
    <source>
        <dbReference type="PROSITE" id="PS50181"/>
    </source>
</evidence>
<name>A0A8H6SFT0_9AGAR</name>
<accession>A0A8H6SFT0</accession>
<organism evidence="2 3">
    <name type="scientific">Mycena indigotica</name>
    <dbReference type="NCBI Taxonomy" id="2126181"/>
    <lineage>
        <taxon>Eukaryota</taxon>
        <taxon>Fungi</taxon>
        <taxon>Dikarya</taxon>
        <taxon>Basidiomycota</taxon>
        <taxon>Agaricomycotina</taxon>
        <taxon>Agaricomycetes</taxon>
        <taxon>Agaricomycetidae</taxon>
        <taxon>Agaricales</taxon>
        <taxon>Marasmiineae</taxon>
        <taxon>Mycenaceae</taxon>
        <taxon>Mycena</taxon>
    </lineage>
</organism>
<dbReference type="GeneID" id="59347378"/>
<keyword evidence="3" id="KW-1185">Reference proteome</keyword>
<dbReference type="AlphaFoldDB" id="A0A8H6SFT0"/>
<dbReference type="PROSITE" id="PS50181">
    <property type="entry name" value="FBOX"/>
    <property type="match status" value="1"/>
</dbReference>
<dbReference type="InterPro" id="IPR036047">
    <property type="entry name" value="F-box-like_dom_sf"/>
</dbReference>
<dbReference type="OrthoDB" id="3042786at2759"/>
<dbReference type="EMBL" id="JACAZF010000007">
    <property type="protein sequence ID" value="KAF7298716.1"/>
    <property type="molecule type" value="Genomic_DNA"/>
</dbReference>
<feature type="domain" description="F-box" evidence="1">
    <location>
        <begin position="1"/>
        <end position="47"/>
    </location>
</feature>
<comment type="caution">
    <text evidence="2">The sequence shown here is derived from an EMBL/GenBank/DDBJ whole genome shotgun (WGS) entry which is preliminary data.</text>
</comment>
<evidence type="ECO:0000313" key="2">
    <source>
        <dbReference type="EMBL" id="KAF7298716.1"/>
    </source>
</evidence>
<dbReference type="RefSeq" id="XP_037218104.1">
    <property type="nucleotide sequence ID" value="XM_037364862.1"/>
</dbReference>
<dbReference type="Proteomes" id="UP000636479">
    <property type="component" value="Unassembled WGS sequence"/>
</dbReference>
<reference evidence="2" key="1">
    <citation type="submission" date="2020-05" db="EMBL/GenBank/DDBJ databases">
        <title>Mycena genomes resolve the evolution of fungal bioluminescence.</title>
        <authorList>
            <person name="Tsai I.J."/>
        </authorList>
    </citation>
    <scope>NUCLEOTIDE SEQUENCE</scope>
    <source>
        <strain evidence="2">171206Taipei</strain>
    </source>
</reference>
<evidence type="ECO:0000313" key="3">
    <source>
        <dbReference type="Proteomes" id="UP000636479"/>
    </source>
</evidence>
<gene>
    <name evidence="2" type="ORF">MIND_00819100</name>
</gene>
<proteinExistence type="predicted"/>